<keyword evidence="6" id="KW-1133">Transmembrane helix</keyword>
<keyword evidence="3" id="KW-0328">Glycosyltransferase</keyword>
<evidence type="ECO:0000256" key="4">
    <source>
        <dbReference type="ARBA" id="ARBA00022679"/>
    </source>
</evidence>
<dbReference type="Pfam" id="PF13641">
    <property type="entry name" value="Glyco_tranf_2_3"/>
    <property type="match status" value="1"/>
</dbReference>
<dbReference type="PANTHER" id="PTHR22913">
    <property type="entry name" value="HYALURONAN SYNTHASE"/>
    <property type="match status" value="1"/>
</dbReference>
<feature type="transmembrane region" description="Helical" evidence="6">
    <location>
        <begin position="20"/>
        <end position="37"/>
    </location>
</feature>
<evidence type="ECO:0000256" key="1">
    <source>
        <dbReference type="ARBA" id="ARBA00004236"/>
    </source>
</evidence>
<dbReference type="InterPro" id="IPR029044">
    <property type="entry name" value="Nucleotide-diphossugar_trans"/>
</dbReference>
<accession>A0ABT6I4N9</accession>
<gene>
    <name evidence="7" type="ORF">CUR86_09080</name>
</gene>
<keyword evidence="4" id="KW-0808">Transferase</keyword>
<comment type="subcellular location">
    <subcellularLocation>
        <location evidence="1">Cell membrane</location>
    </subcellularLocation>
</comment>
<organism evidence="7 8">
    <name type="scientific">Salinicola acroporae</name>
    <dbReference type="NCBI Taxonomy" id="1541440"/>
    <lineage>
        <taxon>Bacteria</taxon>
        <taxon>Pseudomonadati</taxon>
        <taxon>Pseudomonadota</taxon>
        <taxon>Gammaproteobacteria</taxon>
        <taxon>Oceanospirillales</taxon>
        <taxon>Halomonadaceae</taxon>
        <taxon>Salinicola</taxon>
    </lineage>
</organism>
<protein>
    <submittedName>
        <fullName evidence="7">Alginate biosynthesis protein Alg8</fullName>
    </submittedName>
</protein>
<feature type="transmembrane region" description="Helical" evidence="6">
    <location>
        <begin position="49"/>
        <end position="73"/>
    </location>
</feature>
<dbReference type="Proteomes" id="UP001162135">
    <property type="component" value="Unassembled WGS sequence"/>
</dbReference>
<keyword evidence="5 6" id="KW-0472">Membrane</keyword>
<feature type="transmembrane region" description="Helical" evidence="6">
    <location>
        <begin position="485"/>
        <end position="507"/>
    </location>
</feature>
<reference evidence="7" key="2">
    <citation type="submission" date="2017-11" db="EMBL/GenBank/DDBJ databases">
        <authorList>
            <person name="Das S.K."/>
        </authorList>
    </citation>
    <scope>NUCLEOTIDE SEQUENCE</scope>
    <source>
        <strain evidence="7">S4-41</strain>
    </source>
</reference>
<keyword evidence="2" id="KW-1003">Cell membrane</keyword>
<evidence type="ECO:0000313" key="8">
    <source>
        <dbReference type="Proteomes" id="UP001162135"/>
    </source>
</evidence>
<evidence type="ECO:0000313" key="7">
    <source>
        <dbReference type="EMBL" id="MDH4572596.1"/>
    </source>
</evidence>
<dbReference type="SUPFAM" id="SSF53448">
    <property type="entry name" value="Nucleotide-diphospho-sugar transferases"/>
    <property type="match status" value="1"/>
</dbReference>
<dbReference type="EMBL" id="PGFS01000001">
    <property type="protein sequence ID" value="MDH4572596.1"/>
    <property type="molecule type" value="Genomic_DNA"/>
</dbReference>
<sequence>MSDINYTRARPSKASVATEITVMLLLATLVLLLVTHLPGEVFHPGSKSFIFAVGLIGAWRYSWWFVQAIRSVWYNRRMFPRLRAQADAVGATEAPDALYILCTSFRIDTEVTFAVYDALVRDAADYGVPTTLFAAIADRSDVDIIDQVMDEHGWPDNINVRYMFQKGDGKRSAMAEVLRAISRCMPTHRSLLVSMDGDIRIEPGTLARSLSFFLAKEDLGAITTNNNAVVIGNDATKEWYDLRYAQRHLVMSSTSVSERLLVLTGRYSAFRADLATQPEFIELVENDHVDHWRFGNFKFLSGDDKSTWFWLLKHRWKMLYLPDVTVTGFEELPDRRRFFKSTLDLMRRWFGNMLRTNGRAIALGPRRMGFYTWWSLVDQRLSMWTTLIGPCIAVLLTLFVRPSFIFAYLLWILMTRCITSLVLAWQRGRWSALWVPMLYYNQLSGAILKTYVSFRFNRQKWSRQGISAGEPEDPRAARRQRLGGHLIHTLYFGALIFVLAVFGGIMAPADRLSLAAMVGAQPEATDHGDGHDNRWLALTLADAPQDGSVQLPAGHFRIDTGFNEQVASLDRMRGASLQGYGDPDAPTTLQIADDLAPQIIAGGTTLAEAGRFQCDEQRPCRLQVGGREIRLTKLSLALGEAHEKTQALARNSQ</sequence>
<evidence type="ECO:0000256" key="5">
    <source>
        <dbReference type="ARBA" id="ARBA00023136"/>
    </source>
</evidence>
<dbReference type="PANTHER" id="PTHR22913:SF12">
    <property type="entry name" value="MANNURONAN SYNTHASE"/>
    <property type="match status" value="1"/>
</dbReference>
<evidence type="ECO:0000256" key="6">
    <source>
        <dbReference type="SAM" id="Phobius"/>
    </source>
</evidence>
<dbReference type="RefSeq" id="WP_110717144.1">
    <property type="nucleotide sequence ID" value="NZ_PGFS01000001.1"/>
</dbReference>
<evidence type="ECO:0000256" key="3">
    <source>
        <dbReference type="ARBA" id="ARBA00022676"/>
    </source>
</evidence>
<name>A0ABT6I4N9_9GAMM</name>
<reference evidence="7" key="1">
    <citation type="journal article" date="2015" name="Antonie Van Leeuwenhoek">
        <title>Comparative 16S rRNA signatures and multilocus sequence analysis for the genus Salinicola and description of Salinicola acroporae sp. nov., isolated from coral Acropora digitifera.</title>
        <authorList>
            <person name="Lepcha R.T."/>
            <person name="Poddar A."/>
            <person name="Schumann P."/>
            <person name="Das S.K."/>
        </authorList>
    </citation>
    <scope>NUCLEOTIDE SEQUENCE</scope>
    <source>
        <strain evidence="7">S4-41</strain>
    </source>
</reference>
<evidence type="ECO:0000256" key="2">
    <source>
        <dbReference type="ARBA" id="ARBA00022475"/>
    </source>
</evidence>
<comment type="caution">
    <text evidence="7">The sequence shown here is derived from an EMBL/GenBank/DDBJ whole genome shotgun (WGS) entry which is preliminary data.</text>
</comment>
<proteinExistence type="predicted"/>
<keyword evidence="6" id="KW-0812">Transmembrane</keyword>
<keyword evidence="8" id="KW-1185">Reference proteome</keyword>